<proteinExistence type="predicted"/>
<comment type="caution">
    <text evidence="2">The sequence shown here is derived from an EMBL/GenBank/DDBJ whole genome shotgun (WGS) entry which is preliminary data.</text>
</comment>
<gene>
    <name evidence="2" type="ORF">HMPREF9021_01778</name>
</gene>
<dbReference type="RefSeq" id="WP_002642183.1">
    <property type="nucleotide sequence ID" value="NZ_CP019448.1"/>
</dbReference>
<sequence>MVETVKKQEVKKQEVEKQEVEKQEVEKQEVEKQVLTVLTGDNVAPEILLQAGGGKYPFTLYAQNITQSTIALPELQTDVQAYAKNVRLTFKNENALGVFCVNYAHFASLWGWDENNGLILRTKEIE</sequence>
<accession>V9HBF6</accession>
<reference evidence="2 3" key="1">
    <citation type="submission" date="2010-03" db="EMBL/GenBank/DDBJ databases">
        <authorList>
            <consortium name="The Broad Institute Genome Sequencing Platform"/>
            <person name="Ward D."/>
            <person name="Earl A."/>
            <person name="Feldgarden M."/>
            <person name="Gevers D."/>
            <person name="Young S."/>
            <person name="Zeng Q."/>
            <person name="Koehrsen M."/>
            <person name="Alvarado L."/>
            <person name="Berlin A.M."/>
            <person name="Borenstein D."/>
            <person name="Chapman S.B."/>
            <person name="Chen Z."/>
            <person name="Engels R."/>
            <person name="Freedman E."/>
            <person name="Gellesch M."/>
            <person name="Goldberg J."/>
            <person name="Griggs A."/>
            <person name="Gujja S."/>
            <person name="Heilman E.R."/>
            <person name="Heiman D.I."/>
            <person name="Hepburn T.A."/>
            <person name="Howarth C."/>
            <person name="Jen D."/>
            <person name="Larson L."/>
            <person name="Mehta T."/>
            <person name="Park D."/>
            <person name="Pearson M."/>
            <person name="Richards J."/>
            <person name="Roberts A."/>
            <person name="Saif S."/>
            <person name="Shea T.D."/>
            <person name="Shenoy N."/>
            <person name="Sisk P."/>
            <person name="Stolte C."/>
            <person name="Sykes S.N."/>
            <person name="Walk T."/>
            <person name="White J."/>
            <person name="Yandava C."/>
            <person name="Izard J."/>
            <person name="Baranova O.V."/>
            <person name="Blanton J.M."/>
            <person name="Tanner A.C."/>
            <person name="Dewhirst F."/>
            <person name="Haas B."/>
            <person name="Nusbaum C."/>
            <person name="Birren B."/>
        </authorList>
    </citation>
    <scope>NUCLEOTIDE SEQUENCE [LARGE SCALE GENOMIC DNA]</scope>
    <source>
        <strain evidence="2 3">ATCC 29453</strain>
    </source>
</reference>
<protein>
    <submittedName>
        <fullName evidence="2">Uncharacterized protein</fullName>
    </submittedName>
</protein>
<organism evidence="2 3">
    <name type="scientific">Simonsiella muelleri ATCC 29453</name>
    <dbReference type="NCBI Taxonomy" id="641147"/>
    <lineage>
        <taxon>Bacteria</taxon>
        <taxon>Pseudomonadati</taxon>
        <taxon>Pseudomonadota</taxon>
        <taxon>Betaproteobacteria</taxon>
        <taxon>Neisseriales</taxon>
        <taxon>Neisseriaceae</taxon>
        <taxon>Simonsiella</taxon>
    </lineage>
</organism>
<evidence type="ECO:0000256" key="1">
    <source>
        <dbReference type="SAM" id="MobiDB-lite"/>
    </source>
</evidence>
<evidence type="ECO:0000313" key="3">
    <source>
        <dbReference type="Proteomes" id="UP000017813"/>
    </source>
</evidence>
<keyword evidence="3" id="KW-1185">Reference proteome</keyword>
<dbReference type="EMBL" id="ADCY02000035">
    <property type="protein sequence ID" value="EFG30491.1"/>
    <property type="molecule type" value="Genomic_DNA"/>
</dbReference>
<feature type="region of interest" description="Disordered" evidence="1">
    <location>
        <begin position="1"/>
        <end position="22"/>
    </location>
</feature>
<evidence type="ECO:0000313" key="2">
    <source>
        <dbReference type="EMBL" id="EFG30491.1"/>
    </source>
</evidence>
<dbReference type="AlphaFoldDB" id="V9HBF6"/>
<dbReference type="HOGENOM" id="CLU_1980079_0_0_4"/>
<reference evidence="2 3" key="2">
    <citation type="submission" date="2011-10" db="EMBL/GenBank/DDBJ databases">
        <title>The Genome Sequence of Simonsiella muelleri ATCC 29453.</title>
        <authorList>
            <consortium name="The Broad Institute Genome Sequencing Platform"/>
            <consortium name="The Broad Institute Genome Sequencing Center for Infectious Disease"/>
            <person name="Earl A."/>
            <person name="Ward D."/>
            <person name="Feldgarden M."/>
            <person name="Gevers D."/>
            <person name="Izard J."/>
            <person name="Baranova O.V."/>
            <person name="Blanton J.M."/>
            <person name="Tanner A.C."/>
            <person name="Dewhirst F."/>
            <person name="Young S.K."/>
            <person name="Zeng Q."/>
            <person name="Gargeya S."/>
            <person name="Fitzgerald M."/>
            <person name="Haas B."/>
            <person name="Abouelleil A."/>
            <person name="Alvarado L."/>
            <person name="Arachchi H.M."/>
            <person name="Berlin A."/>
            <person name="Brown A."/>
            <person name="Chapman S.B."/>
            <person name="Chen Z."/>
            <person name="Dunbar C."/>
            <person name="Freedman E."/>
            <person name="Gearin G."/>
            <person name="Goldberg J."/>
            <person name="Griggs A."/>
            <person name="Gujja S."/>
            <person name="Heiman D."/>
            <person name="Howarth C."/>
            <person name="Larson L."/>
            <person name="Lui A."/>
            <person name="MacDonald P.J.P."/>
            <person name="Montmayeur A."/>
            <person name="Murphy C."/>
            <person name="Neiman D."/>
            <person name="Pearson M."/>
            <person name="Priest M."/>
            <person name="Roberts A."/>
            <person name="Saif S."/>
            <person name="Shea T."/>
            <person name="Shenoy N."/>
            <person name="Sisk P."/>
            <person name="Stolte C."/>
            <person name="Sykes S."/>
            <person name="Wortman J."/>
            <person name="Nusbaum C."/>
            <person name="Birren B."/>
        </authorList>
    </citation>
    <scope>NUCLEOTIDE SEQUENCE [LARGE SCALE GENOMIC DNA]</scope>
    <source>
        <strain evidence="2 3">ATCC 29453</strain>
    </source>
</reference>
<dbReference type="Proteomes" id="UP000017813">
    <property type="component" value="Unassembled WGS sequence"/>
</dbReference>
<dbReference type="KEGG" id="smur:BWP33_08370"/>
<dbReference type="STRING" id="641147.HMPREF9021_01778"/>
<name>V9HBF6_9NEIS</name>